<feature type="region of interest" description="Disordered" evidence="2">
    <location>
        <begin position="106"/>
        <end position="125"/>
    </location>
</feature>
<proteinExistence type="predicted"/>
<keyword evidence="3" id="KW-1185">Reference proteome</keyword>
<organism evidence="3 4">
    <name type="scientific">Plectus sambesii</name>
    <dbReference type="NCBI Taxonomy" id="2011161"/>
    <lineage>
        <taxon>Eukaryota</taxon>
        <taxon>Metazoa</taxon>
        <taxon>Ecdysozoa</taxon>
        <taxon>Nematoda</taxon>
        <taxon>Chromadorea</taxon>
        <taxon>Plectida</taxon>
        <taxon>Plectina</taxon>
        <taxon>Plectoidea</taxon>
        <taxon>Plectidae</taxon>
        <taxon>Plectus</taxon>
    </lineage>
</organism>
<dbReference type="Gene3D" id="1.20.5.340">
    <property type="match status" value="1"/>
</dbReference>
<evidence type="ECO:0000256" key="1">
    <source>
        <dbReference type="SAM" id="Coils"/>
    </source>
</evidence>
<dbReference type="Proteomes" id="UP000887566">
    <property type="component" value="Unplaced"/>
</dbReference>
<dbReference type="WBParaSite" id="PSAMB.scaffold16737size1269.g37022.t1">
    <property type="protein sequence ID" value="PSAMB.scaffold16737size1269.g37022.t1"/>
    <property type="gene ID" value="PSAMB.scaffold16737size1269.g37022"/>
</dbReference>
<keyword evidence="1" id="KW-0175">Coiled coil</keyword>
<feature type="region of interest" description="Disordered" evidence="2">
    <location>
        <begin position="1"/>
        <end position="43"/>
    </location>
</feature>
<accession>A0A914V8W1</accession>
<name>A0A914V8W1_9BILA</name>
<protein>
    <submittedName>
        <fullName evidence="4">Uncharacterized protein</fullName>
    </submittedName>
</protein>
<feature type="coiled-coil region" evidence="1">
    <location>
        <begin position="66"/>
        <end position="93"/>
    </location>
</feature>
<evidence type="ECO:0000313" key="3">
    <source>
        <dbReference type="Proteomes" id="UP000887566"/>
    </source>
</evidence>
<sequence>MDGPPPSARSHFADFDGSSRPTTGRNDDDSRRQNHGGAGVSPEEYNILNRRVDRMEYSIGTVVGKIDSALDKLEALERVKMRHREEMKKLITESKTAASDAAARQLLEEGVNKEMHRFDADNVTQ</sequence>
<dbReference type="AlphaFoldDB" id="A0A914V8W1"/>
<evidence type="ECO:0000313" key="4">
    <source>
        <dbReference type="WBParaSite" id="PSAMB.scaffold16737size1269.g37022.t1"/>
    </source>
</evidence>
<evidence type="ECO:0000256" key="2">
    <source>
        <dbReference type="SAM" id="MobiDB-lite"/>
    </source>
</evidence>
<reference evidence="4" key="1">
    <citation type="submission" date="2022-11" db="UniProtKB">
        <authorList>
            <consortium name="WormBaseParasite"/>
        </authorList>
    </citation>
    <scope>IDENTIFICATION</scope>
</reference>